<organism evidence="1 2">
    <name type="scientific">Salinicoccus bachuensis</name>
    <dbReference type="NCBI Taxonomy" id="3136731"/>
    <lineage>
        <taxon>Bacteria</taxon>
        <taxon>Bacillati</taxon>
        <taxon>Bacillota</taxon>
        <taxon>Bacilli</taxon>
        <taxon>Bacillales</taxon>
        <taxon>Staphylococcaceae</taxon>
        <taxon>Salinicoccus</taxon>
    </lineage>
</organism>
<dbReference type="EMBL" id="CP138333">
    <property type="protein sequence ID" value="WZX30248.1"/>
    <property type="molecule type" value="Genomic_DNA"/>
</dbReference>
<dbReference type="SUPFAM" id="SSF53756">
    <property type="entry name" value="UDP-Glycosyltransferase/glycogen phosphorylase"/>
    <property type="match status" value="1"/>
</dbReference>
<dbReference type="Gene3D" id="3.40.50.2000">
    <property type="entry name" value="Glycogen Phosphorylase B"/>
    <property type="match status" value="1"/>
</dbReference>
<proteinExistence type="predicted"/>
<dbReference type="RefSeq" id="WP_342388767.1">
    <property type="nucleotide sequence ID" value="NZ_CP138333.2"/>
</dbReference>
<evidence type="ECO:0000313" key="1">
    <source>
        <dbReference type="EMBL" id="WZX30248.1"/>
    </source>
</evidence>
<protein>
    <recommendedName>
        <fullName evidence="3">Glycosyltransferase involved in cell wall biosynthesis</fullName>
    </recommendedName>
</protein>
<reference evidence="2" key="1">
    <citation type="submission" date="2023-10" db="EMBL/GenBank/DDBJ databases">
        <title>Genome analysis and identification of Salinococcus sp. Bachu38 nov., a PGPR from the rhizosphere of Tamarix.</title>
        <authorList>
            <person name="Liang Z."/>
            <person name="Zhang X."/>
            <person name="Jia J."/>
            <person name="Chen X."/>
            <person name="Wang Y."/>
            <person name="Wang Q."/>
            <person name="Wang R."/>
        </authorList>
    </citation>
    <scope>NUCLEOTIDE SEQUENCE [LARGE SCALE GENOMIC DNA]</scope>
    <source>
        <strain evidence="2">Bachu38</strain>
    </source>
</reference>
<evidence type="ECO:0008006" key="3">
    <source>
        <dbReference type="Google" id="ProtNLM"/>
    </source>
</evidence>
<keyword evidence="2" id="KW-1185">Reference proteome</keyword>
<evidence type="ECO:0000313" key="2">
    <source>
        <dbReference type="Proteomes" id="UP001455384"/>
    </source>
</evidence>
<sequence>MNIVILTGNYLPTPSPNGNIAKIIAEQLSIEGDNVYVICFDKGFIPLSDSSIKPVPITTLHRRLRYYFIEKNIPLGVKITSLYRVGYRLITGRTQESWYIKKALNSLKKINNEEEIDLIISLNNPIEAHISAIKFKEEFGTKVITYWLDQYSDASKIHKYSLFKEKNYNNNILKEKWIHNSSNLNLITENRVEWIKNYIGQNNYSITKYPLITKKNYSNNSNSNQINITYAGSFYKNLREPLQLLSFFEKLNEQNVYLNVYAKGDCEETLNQFRDTKNINIFSVKSKEEIIEIYTQSNILINIGNSNPTQMPSKLYEYIDMGVPILNFYYSNDYEDVLRDYPYHLSIPYERLNEYEGQIIDFINKYSKMRLSKKNILSYYYEATPEYVVSKIKGNYLKNK</sequence>
<name>A0ABZ3CLN4_9STAP</name>
<gene>
    <name evidence="1" type="ORF">RQP18_03430</name>
</gene>
<accession>A0ABZ3CLN4</accession>
<dbReference type="Proteomes" id="UP001455384">
    <property type="component" value="Chromosome"/>
</dbReference>